<feature type="domain" description="Acyl-CoA oxidase/dehydrogenase middle" evidence="2">
    <location>
        <begin position="123"/>
        <end position="219"/>
    </location>
</feature>
<dbReference type="Proteomes" id="UP000578077">
    <property type="component" value="Unassembled WGS sequence"/>
</dbReference>
<evidence type="ECO:0000256" key="1">
    <source>
        <dbReference type="ARBA" id="ARBA00022630"/>
    </source>
</evidence>
<dbReference type="PANTHER" id="PTHR43884:SF12">
    <property type="entry name" value="ISOVALERYL-COA DEHYDROGENASE, MITOCHONDRIAL-RELATED"/>
    <property type="match status" value="1"/>
</dbReference>
<gene>
    <name evidence="4" type="ORF">HNR25_004843</name>
</gene>
<protein>
    <submittedName>
        <fullName evidence="4">Alkylation response protein AidB-like acyl-CoA dehydrogenase</fullName>
    </submittedName>
</protein>
<evidence type="ECO:0000259" key="3">
    <source>
        <dbReference type="Pfam" id="PF02771"/>
    </source>
</evidence>
<dbReference type="PANTHER" id="PTHR43884">
    <property type="entry name" value="ACYL-COA DEHYDROGENASE"/>
    <property type="match status" value="1"/>
</dbReference>
<dbReference type="InterPro" id="IPR037069">
    <property type="entry name" value="AcylCoA_DH/ox_N_sf"/>
</dbReference>
<dbReference type="RefSeq" id="WP_184639988.1">
    <property type="nucleotide sequence ID" value="NZ_BAABKT010000018.1"/>
</dbReference>
<dbReference type="Gene3D" id="2.40.110.10">
    <property type="entry name" value="Butyryl-CoA Dehydrogenase, subunit A, domain 2"/>
    <property type="match status" value="1"/>
</dbReference>
<dbReference type="Pfam" id="PF02770">
    <property type="entry name" value="Acyl-CoA_dh_M"/>
    <property type="match status" value="1"/>
</dbReference>
<dbReference type="SUPFAM" id="SSF47203">
    <property type="entry name" value="Acyl-CoA dehydrogenase C-terminal domain-like"/>
    <property type="match status" value="1"/>
</dbReference>
<dbReference type="Gene3D" id="1.10.540.10">
    <property type="entry name" value="Acyl-CoA dehydrogenase/oxidase, N-terminal domain"/>
    <property type="match status" value="1"/>
</dbReference>
<dbReference type="InterPro" id="IPR013786">
    <property type="entry name" value="AcylCoA_DH/ox_N"/>
</dbReference>
<dbReference type="InterPro" id="IPR036250">
    <property type="entry name" value="AcylCo_DH-like_C"/>
</dbReference>
<feature type="domain" description="Acyl-CoA dehydrogenase/oxidase N-terminal" evidence="3">
    <location>
        <begin position="35"/>
        <end position="120"/>
    </location>
</feature>
<sequence length="577" mass="60049">MRYPPLALAEDLETRMGPARDPAFPLSHAAACGNDDRAAYPWEASAVLDEWGLADYAVPTAHGGRLTSIDQAVHLMRAVARRDLTLAIGHGRTFLGAVSVWLEGSPEQAQSLARRLTSGERICWALTERAHGSDLLSGELSAVGDGSGYTLHGEKWLINGATDSGLVCVLARTAAEAGPRGFGVFLVDKADLAPGTFRCLPKVRTYGIRGADISGIAFDGAHLGAAAAIGSPDRGAETVLKGLQLTRTLCTALSLGAGDGALRSAAHAVHESARAQGPPDAPGPRRALARSYADHLLGEAVSIAAARAVTVLPGESSITSAVAKFAVPHTTEAAVAALEPVVDLCAPSEPTARAFAKARRDNRIVGLFDGNSVINRHALINQFPTLSRAESKGRVSPDAEAVFDLGTEAPSISWERISLAALHGSSVVQALPTLVERAAGGGGAAAALAPAARRLGRVHERVRAELAAYRPVALHAPPEAFDLARRYALCFAGAACLWLWLDNASGAAAGAGGRVDLAEPLWADALWVRAALARVLERIGAPAPADTGADDALLGAMWDQFAGGRLFSLLDCRVEDE</sequence>
<keyword evidence="1" id="KW-0285">Flavoprotein</keyword>
<dbReference type="EMBL" id="JACHLY010000002">
    <property type="protein sequence ID" value="MBB6001014.1"/>
    <property type="molecule type" value="Genomic_DNA"/>
</dbReference>
<dbReference type="GO" id="GO:0003995">
    <property type="term" value="F:acyl-CoA dehydrogenase activity"/>
    <property type="evidence" value="ECO:0007669"/>
    <property type="project" value="TreeGrafter"/>
</dbReference>
<dbReference type="InterPro" id="IPR009100">
    <property type="entry name" value="AcylCoA_DH/oxidase_NM_dom_sf"/>
</dbReference>
<dbReference type="SUPFAM" id="SSF56645">
    <property type="entry name" value="Acyl-CoA dehydrogenase NM domain-like"/>
    <property type="match status" value="1"/>
</dbReference>
<dbReference type="CDD" id="cd00567">
    <property type="entry name" value="ACAD"/>
    <property type="match status" value="1"/>
</dbReference>
<dbReference type="GO" id="GO:0050660">
    <property type="term" value="F:flavin adenine dinucleotide binding"/>
    <property type="evidence" value="ECO:0007669"/>
    <property type="project" value="InterPro"/>
</dbReference>
<name>A0A841EFB8_9ACTN</name>
<dbReference type="Pfam" id="PF02771">
    <property type="entry name" value="Acyl-CoA_dh_N"/>
    <property type="match status" value="1"/>
</dbReference>
<evidence type="ECO:0000259" key="2">
    <source>
        <dbReference type="Pfam" id="PF02770"/>
    </source>
</evidence>
<evidence type="ECO:0000313" key="4">
    <source>
        <dbReference type="EMBL" id="MBB6001014.1"/>
    </source>
</evidence>
<dbReference type="Gene3D" id="1.20.140.10">
    <property type="entry name" value="Butyryl-CoA Dehydrogenase, subunit A, domain 3"/>
    <property type="match status" value="1"/>
</dbReference>
<comment type="caution">
    <text evidence="4">The sequence shown here is derived from an EMBL/GenBank/DDBJ whole genome shotgun (WGS) entry which is preliminary data.</text>
</comment>
<proteinExistence type="predicted"/>
<dbReference type="InterPro" id="IPR046373">
    <property type="entry name" value="Acyl-CoA_Oxase/DH_mid-dom_sf"/>
</dbReference>
<dbReference type="AlphaFoldDB" id="A0A841EFB8"/>
<evidence type="ECO:0000313" key="5">
    <source>
        <dbReference type="Proteomes" id="UP000578077"/>
    </source>
</evidence>
<keyword evidence="5" id="KW-1185">Reference proteome</keyword>
<accession>A0A841EFB8</accession>
<dbReference type="InterPro" id="IPR006091">
    <property type="entry name" value="Acyl-CoA_Oxase/DH_mid-dom"/>
</dbReference>
<organism evidence="4 5">
    <name type="scientific">Streptomonospora salina</name>
    <dbReference type="NCBI Taxonomy" id="104205"/>
    <lineage>
        <taxon>Bacteria</taxon>
        <taxon>Bacillati</taxon>
        <taxon>Actinomycetota</taxon>
        <taxon>Actinomycetes</taxon>
        <taxon>Streptosporangiales</taxon>
        <taxon>Nocardiopsidaceae</taxon>
        <taxon>Streptomonospora</taxon>
    </lineage>
</organism>
<reference evidence="4 5" key="1">
    <citation type="submission" date="2020-08" db="EMBL/GenBank/DDBJ databases">
        <title>Sequencing the genomes of 1000 actinobacteria strains.</title>
        <authorList>
            <person name="Klenk H.-P."/>
        </authorList>
    </citation>
    <scope>NUCLEOTIDE SEQUENCE [LARGE SCALE GENOMIC DNA]</scope>
    <source>
        <strain evidence="4 5">DSM 44593</strain>
    </source>
</reference>